<dbReference type="Proteomes" id="UP000824201">
    <property type="component" value="Unassembled WGS sequence"/>
</dbReference>
<organism evidence="1 2">
    <name type="scientific">Candidatus Fimimorpha faecalis</name>
    <dbReference type="NCBI Taxonomy" id="2840824"/>
    <lineage>
        <taxon>Bacteria</taxon>
        <taxon>Bacillati</taxon>
        <taxon>Bacillota</taxon>
        <taxon>Clostridia</taxon>
        <taxon>Eubacteriales</taxon>
        <taxon>Candidatus Fimimorpha</taxon>
    </lineage>
</organism>
<dbReference type="Pfam" id="PF13707">
    <property type="entry name" value="RloB"/>
    <property type="match status" value="1"/>
</dbReference>
<protein>
    <submittedName>
        <fullName evidence="1">RloB domain-containing protein</fullName>
    </submittedName>
</protein>
<gene>
    <name evidence="1" type="ORF">IAC96_13010</name>
</gene>
<reference evidence="1" key="2">
    <citation type="journal article" date="2021" name="PeerJ">
        <title>Extensive microbial diversity within the chicken gut microbiome revealed by metagenomics and culture.</title>
        <authorList>
            <person name="Gilroy R."/>
            <person name="Ravi A."/>
            <person name="Getino M."/>
            <person name="Pursley I."/>
            <person name="Horton D.L."/>
            <person name="Alikhan N.F."/>
            <person name="Baker D."/>
            <person name="Gharbi K."/>
            <person name="Hall N."/>
            <person name="Watson M."/>
            <person name="Adriaenssens E.M."/>
            <person name="Foster-Nyarko E."/>
            <person name="Jarju S."/>
            <person name="Secka A."/>
            <person name="Antonio M."/>
            <person name="Oren A."/>
            <person name="Chaudhuri R.R."/>
            <person name="La Ragione R."/>
            <person name="Hildebrand F."/>
            <person name="Pallen M.J."/>
        </authorList>
    </citation>
    <scope>NUCLEOTIDE SEQUENCE</scope>
    <source>
        <strain evidence="1">ChiW13-3771</strain>
    </source>
</reference>
<evidence type="ECO:0000313" key="1">
    <source>
        <dbReference type="EMBL" id="HIR89858.1"/>
    </source>
</evidence>
<dbReference type="InterPro" id="IPR025591">
    <property type="entry name" value="RloB"/>
</dbReference>
<proteinExistence type="predicted"/>
<comment type="caution">
    <text evidence="1">The sequence shown here is derived from an EMBL/GenBank/DDBJ whole genome shotgun (WGS) entry which is preliminary data.</text>
</comment>
<accession>A0A9D1EH71</accession>
<name>A0A9D1EH71_9FIRM</name>
<reference evidence="1" key="1">
    <citation type="submission" date="2020-10" db="EMBL/GenBank/DDBJ databases">
        <authorList>
            <person name="Gilroy R."/>
        </authorList>
    </citation>
    <scope>NUCLEOTIDE SEQUENCE</scope>
    <source>
        <strain evidence="1">ChiW13-3771</strain>
    </source>
</reference>
<evidence type="ECO:0000313" key="2">
    <source>
        <dbReference type="Proteomes" id="UP000824201"/>
    </source>
</evidence>
<dbReference type="AlphaFoldDB" id="A0A9D1EH71"/>
<dbReference type="EMBL" id="DVHN01000186">
    <property type="protein sequence ID" value="HIR89858.1"/>
    <property type="molecule type" value="Genomic_DNA"/>
</dbReference>
<sequence>MARKDRTGNRKTREQRLPRKIPELGYYLVVTDTKATEKCFFTGLHRALPDDVKHKLVIKVVEAKTRSMIEKCLELTNYDAQYRIPWIVFDRDQVQKFDDIISEAMSKGIQVAWSNPCFEIWMYAYFGSMPAIRDSWVCCSEFGRVYENKTGQKYSKADEQMYSRICKAGDEKKALQIAKQKLEQCIRDGKTKPSDMCPATTVYELVGEIREKVK</sequence>